<dbReference type="PIRSF" id="PIRSF005355">
    <property type="entry name" value="UBIAD1"/>
    <property type="match status" value="1"/>
</dbReference>
<keyword evidence="7 10" id="KW-0812">Transmembrane</keyword>
<evidence type="ECO:0000256" key="8">
    <source>
        <dbReference type="ARBA" id="ARBA00022989"/>
    </source>
</evidence>
<comment type="similarity">
    <text evidence="3">Belongs to the UbiA prenyltransferase family.</text>
</comment>
<evidence type="ECO:0000313" key="12">
    <source>
        <dbReference type="Proteomes" id="UP001159427"/>
    </source>
</evidence>
<dbReference type="InterPro" id="IPR044878">
    <property type="entry name" value="UbiA_sf"/>
</dbReference>
<feature type="transmembrane region" description="Helical" evidence="10">
    <location>
        <begin position="250"/>
        <end position="268"/>
    </location>
</feature>
<proteinExistence type="inferred from homology"/>
<comment type="caution">
    <text evidence="11">The sequence shown here is derived from an EMBL/GenBank/DDBJ whole genome shotgun (WGS) entry which is preliminary data.</text>
</comment>
<dbReference type="InterPro" id="IPR026046">
    <property type="entry name" value="UBIAD1"/>
</dbReference>
<gene>
    <name evidence="11" type="ORF">PEVE_00032582</name>
</gene>
<keyword evidence="4" id="KW-0474">Menaquinone biosynthesis</keyword>
<sequence>MDYFSGKRLSNKLKTIFIAIRPWSFSASITSTFLGYLLAWKFNGAIDSIQVLFTTASILFIHGAGNLVNTYYDFANGFDTKDSDDKTLVKRDLTPKEIAACIGEFYFLGMLSFLVVYLHSEVNNISLVCLFLSGVLSSFVYTGGIGLKYIAFGDVLIFLTFGFLTTAFAYFAHTGKLSMEIISYALPMALNTEAILHGNNTRDLESDKSAGGITLAILLGKRNACILYCLLLMIPYAVLGFLAFNSSWTLLLPLVTVPLAVGLSAKCFRGDLVLIPQGTAQLNLLFGFLYLTGLALAP</sequence>
<evidence type="ECO:0000256" key="7">
    <source>
        <dbReference type="ARBA" id="ARBA00022692"/>
    </source>
</evidence>
<dbReference type="Pfam" id="PF01040">
    <property type="entry name" value="UbiA"/>
    <property type="match status" value="1"/>
</dbReference>
<keyword evidence="8 10" id="KW-1133">Transmembrane helix</keyword>
<reference evidence="11 12" key="1">
    <citation type="submission" date="2022-05" db="EMBL/GenBank/DDBJ databases">
        <authorList>
            <consortium name="Genoscope - CEA"/>
            <person name="William W."/>
        </authorList>
    </citation>
    <scope>NUCLEOTIDE SEQUENCE [LARGE SCALE GENOMIC DNA]</scope>
</reference>
<evidence type="ECO:0000313" key="11">
    <source>
        <dbReference type="EMBL" id="CAH3027865.1"/>
    </source>
</evidence>
<feature type="transmembrane region" description="Helical" evidence="10">
    <location>
        <begin position="20"/>
        <end position="39"/>
    </location>
</feature>
<protein>
    <recommendedName>
        <fullName evidence="13">1,4-dihydroxy-2-naphthoate octaprenyltransferase</fullName>
    </recommendedName>
</protein>
<dbReference type="CDD" id="cd13962">
    <property type="entry name" value="PT_UbiA_UBIAD1"/>
    <property type="match status" value="1"/>
</dbReference>
<dbReference type="Proteomes" id="UP001159427">
    <property type="component" value="Unassembled WGS sequence"/>
</dbReference>
<evidence type="ECO:0000256" key="9">
    <source>
        <dbReference type="ARBA" id="ARBA00023136"/>
    </source>
</evidence>
<name>A0ABN8MI96_9CNID</name>
<keyword evidence="12" id="KW-1185">Reference proteome</keyword>
<evidence type="ECO:0000256" key="10">
    <source>
        <dbReference type="SAM" id="Phobius"/>
    </source>
</evidence>
<evidence type="ECO:0000256" key="5">
    <source>
        <dbReference type="ARBA" id="ARBA00022602"/>
    </source>
</evidence>
<organism evidence="11 12">
    <name type="scientific">Porites evermanni</name>
    <dbReference type="NCBI Taxonomy" id="104178"/>
    <lineage>
        <taxon>Eukaryota</taxon>
        <taxon>Metazoa</taxon>
        <taxon>Cnidaria</taxon>
        <taxon>Anthozoa</taxon>
        <taxon>Hexacorallia</taxon>
        <taxon>Scleractinia</taxon>
        <taxon>Fungiina</taxon>
        <taxon>Poritidae</taxon>
        <taxon>Porites</taxon>
    </lineage>
</organism>
<feature type="transmembrane region" description="Helical" evidence="10">
    <location>
        <begin position="225"/>
        <end position="244"/>
    </location>
</feature>
<feature type="transmembrane region" description="Helical" evidence="10">
    <location>
        <begin position="97"/>
        <end position="118"/>
    </location>
</feature>
<comment type="pathway">
    <text evidence="2">Quinol/quinone metabolism; menaquinone biosynthesis.</text>
</comment>
<feature type="transmembrane region" description="Helical" evidence="10">
    <location>
        <begin position="51"/>
        <end position="72"/>
    </location>
</feature>
<feature type="transmembrane region" description="Helical" evidence="10">
    <location>
        <begin position="280"/>
        <end position="297"/>
    </location>
</feature>
<evidence type="ECO:0008006" key="13">
    <source>
        <dbReference type="Google" id="ProtNLM"/>
    </source>
</evidence>
<keyword evidence="6" id="KW-0808">Transferase</keyword>
<keyword evidence="5" id="KW-0637">Prenyltransferase</keyword>
<dbReference type="PANTHER" id="PTHR13929">
    <property type="entry name" value="1,4-DIHYDROXY-2-NAPHTHOATE OCTAPRENYLTRANSFERASE"/>
    <property type="match status" value="1"/>
</dbReference>
<dbReference type="EMBL" id="CALNXI010000476">
    <property type="protein sequence ID" value="CAH3027865.1"/>
    <property type="molecule type" value="Genomic_DNA"/>
</dbReference>
<evidence type="ECO:0000256" key="4">
    <source>
        <dbReference type="ARBA" id="ARBA00022428"/>
    </source>
</evidence>
<evidence type="ECO:0000256" key="3">
    <source>
        <dbReference type="ARBA" id="ARBA00005985"/>
    </source>
</evidence>
<keyword evidence="9 10" id="KW-0472">Membrane</keyword>
<evidence type="ECO:0000256" key="1">
    <source>
        <dbReference type="ARBA" id="ARBA00004141"/>
    </source>
</evidence>
<feature type="transmembrane region" description="Helical" evidence="10">
    <location>
        <begin position="125"/>
        <end position="143"/>
    </location>
</feature>
<comment type="subcellular location">
    <subcellularLocation>
        <location evidence="1">Membrane</location>
        <topology evidence="1">Multi-pass membrane protein</topology>
    </subcellularLocation>
</comment>
<dbReference type="Gene3D" id="1.10.357.140">
    <property type="entry name" value="UbiA prenyltransferase"/>
    <property type="match status" value="1"/>
</dbReference>
<dbReference type="InterPro" id="IPR000537">
    <property type="entry name" value="UbiA_prenyltransferase"/>
</dbReference>
<evidence type="ECO:0000256" key="2">
    <source>
        <dbReference type="ARBA" id="ARBA00004863"/>
    </source>
</evidence>
<accession>A0ABN8MI96</accession>
<feature type="transmembrane region" description="Helical" evidence="10">
    <location>
        <begin position="149"/>
        <end position="172"/>
    </location>
</feature>
<evidence type="ECO:0000256" key="6">
    <source>
        <dbReference type="ARBA" id="ARBA00022679"/>
    </source>
</evidence>
<dbReference type="PANTHER" id="PTHR13929:SF0">
    <property type="entry name" value="UBIA PRENYLTRANSFERASE DOMAIN-CONTAINING PROTEIN 1"/>
    <property type="match status" value="1"/>
</dbReference>